<reference evidence="2" key="1">
    <citation type="journal article" date="2014" name="Front. Microbiol.">
        <title>High frequency of phylogenetically diverse reductive dehalogenase-homologous genes in deep subseafloor sedimentary metagenomes.</title>
        <authorList>
            <person name="Kawai M."/>
            <person name="Futagami T."/>
            <person name="Toyoda A."/>
            <person name="Takaki Y."/>
            <person name="Nishi S."/>
            <person name="Hori S."/>
            <person name="Arai W."/>
            <person name="Tsubouchi T."/>
            <person name="Morono Y."/>
            <person name="Uchiyama I."/>
            <person name="Ito T."/>
            <person name="Fujiyama A."/>
            <person name="Inagaki F."/>
            <person name="Takami H."/>
        </authorList>
    </citation>
    <scope>NUCLEOTIDE SEQUENCE</scope>
    <source>
        <strain evidence="2">Expedition CK06-06</strain>
    </source>
</reference>
<dbReference type="SUPFAM" id="SSF140990">
    <property type="entry name" value="FtsH protease domain-like"/>
    <property type="match status" value="1"/>
</dbReference>
<dbReference type="Gene3D" id="1.20.58.760">
    <property type="entry name" value="Peptidase M41"/>
    <property type="match status" value="1"/>
</dbReference>
<feature type="domain" description="Peptidase M41" evidence="1">
    <location>
        <begin position="1"/>
        <end position="82"/>
    </location>
</feature>
<dbReference type="InterPro" id="IPR000642">
    <property type="entry name" value="Peptidase_M41"/>
</dbReference>
<dbReference type="GO" id="GO:0005524">
    <property type="term" value="F:ATP binding"/>
    <property type="evidence" value="ECO:0007669"/>
    <property type="project" value="InterPro"/>
</dbReference>
<sequence length="138" mass="15189">YHEAGHAVISMKLGYKCLYVTIIPDGDRLGHVCCESPLIGDHDEKIKHALQVLVAASLAEGKHLGSPTWGDAEDRARATDLALLATDRDTERAEALINEMIGEARKLVEQHWSEIEALANQLLAKGRVNFLDDPQQPI</sequence>
<comment type="caution">
    <text evidence="2">The sequence shown here is derived from an EMBL/GenBank/DDBJ whole genome shotgun (WGS) entry which is preliminary data.</text>
</comment>
<dbReference type="GO" id="GO:0004222">
    <property type="term" value="F:metalloendopeptidase activity"/>
    <property type="evidence" value="ECO:0007669"/>
    <property type="project" value="InterPro"/>
</dbReference>
<dbReference type="InterPro" id="IPR037219">
    <property type="entry name" value="Peptidase_M41-like"/>
</dbReference>
<dbReference type="Pfam" id="PF01434">
    <property type="entry name" value="Peptidase_M41"/>
    <property type="match status" value="1"/>
</dbReference>
<dbReference type="GO" id="GO:0006508">
    <property type="term" value="P:proteolysis"/>
    <property type="evidence" value="ECO:0007669"/>
    <property type="project" value="InterPro"/>
</dbReference>
<evidence type="ECO:0000313" key="2">
    <source>
        <dbReference type="EMBL" id="GAH31754.1"/>
    </source>
</evidence>
<evidence type="ECO:0000259" key="1">
    <source>
        <dbReference type="Pfam" id="PF01434"/>
    </source>
</evidence>
<protein>
    <recommendedName>
        <fullName evidence="1">Peptidase M41 domain-containing protein</fullName>
    </recommendedName>
</protein>
<organism evidence="2">
    <name type="scientific">marine sediment metagenome</name>
    <dbReference type="NCBI Taxonomy" id="412755"/>
    <lineage>
        <taxon>unclassified sequences</taxon>
        <taxon>metagenomes</taxon>
        <taxon>ecological metagenomes</taxon>
    </lineage>
</organism>
<accession>X1FQW2</accession>
<proteinExistence type="predicted"/>
<dbReference type="EMBL" id="BARU01014232">
    <property type="protein sequence ID" value="GAH31754.1"/>
    <property type="molecule type" value="Genomic_DNA"/>
</dbReference>
<name>X1FQW2_9ZZZZ</name>
<dbReference type="GO" id="GO:0004176">
    <property type="term" value="F:ATP-dependent peptidase activity"/>
    <property type="evidence" value="ECO:0007669"/>
    <property type="project" value="InterPro"/>
</dbReference>
<gene>
    <name evidence="2" type="ORF">S03H2_25241</name>
</gene>
<dbReference type="AlphaFoldDB" id="X1FQW2"/>
<feature type="non-terminal residue" evidence="2">
    <location>
        <position position="1"/>
    </location>
</feature>